<proteinExistence type="predicted"/>
<feature type="compositionally biased region" description="Basic and acidic residues" evidence="1">
    <location>
        <begin position="9"/>
        <end position="39"/>
    </location>
</feature>
<name>A0ABY2RVV2_9PSEU</name>
<reference evidence="3 4" key="1">
    <citation type="journal article" date="2015" name="Antonie Van Leeuwenhoek">
        <title>Prauserella endophytica sp. nov., an endophytic actinobacterium isolated from Tamarix taklamakanensis.</title>
        <authorList>
            <person name="Liu J.M."/>
            <person name="Habden X."/>
            <person name="Guo L."/>
            <person name="Tuo L."/>
            <person name="Jiang Z.K."/>
            <person name="Liu S.W."/>
            <person name="Liu X.F."/>
            <person name="Chen L."/>
            <person name="Li R.F."/>
            <person name="Zhang Y.Q."/>
            <person name="Sun C.H."/>
        </authorList>
    </citation>
    <scope>NUCLEOTIDE SEQUENCE [LARGE SCALE GENOMIC DNA]</scope>
    <source>
        <strain evidence="3 4">CGMCC 4.7182</strain>
    </source>
</reference>
<evidence type="ECO:0000313" key="3">
    <source>
        <dbReference type="EMBL" id="TKG62620.1"/>
    </source>
</evidence>
<keyword evidence="2" id="KW-0812">Transmembrane</keyword>
<dbReference type="NCBIfam" id="NF047839">
    <property type="entry name" value="PspM_Rv2743c"/>
    <property type="match status" value="1"/>
</dbReference>
<comment type="caution">
    <text evidence="3">The sequence shown here is derived from an EMBL/GenBank/DDBJ whole genome shotgun (WGS) entry which is preliminary data.</text>
</comment>
<dbReference type="Pfam" id="PF25587">
    <property type="entry name" value="Rv2743c"/>
    <property type="match status" value="1"/>
</dbReference>
<feature type="region of interest" description="Disordered" evidence="1">
    <location>
        <begin position="1"/>
        <end position="79"/>
    </location>
</feature>
<keyword evidence="4" id="KW-1185">Reference proteome</keyword>
<evidence type="ECO:0000256" key="1">
    <source>
        <dbReference type="SAM" id="MobiDB-lite"/>
    </source>
</evidence>
<evidence type="ECO:0000313" key="4">
    <source>
        <dbReference type="Proteomes" id="UP000309992"/>
    </source>
</evidence>
<feature type="region of interest" description="Disordered" evidence="1">
    <location>
        <begin position="178"/>
        <end position="197"/>
    </location>
</feature>
<evidence type="ECO:0000256" key="2">
    <source>
        <dbReference type="SAM" id="Phobius"/>
    </source>
</evidence>
<dbReference type="Proteomes" id="UP000309992">
    <property type="component" value="Unassembled WGS sequence"/>
</dbReference>
<protein>
    <submittedName>
        <fullName evidence="3">Uncharacterized protein</fullName>
    </submittedName>
</protein>
<dbReference type="InterPro" id="IPR057952">
    <property type="entry name" value="Rv2743c-like"/>
</dbReference>
<sequence length="329" mass="34839">MAAGSGKSGRRDFSQLNAKLEKHIERLPDYAQKAQEKLQKYLPPQQQGQSRDGGEERESAPQEPTRPSKPTRSADAPLLPREVAAIADMRDKWTRWNEPSAKLERRKRRTSKALTLWTIITLLSVLWAVGGFYGVTGGEEGFVGAFGGLTSAVIFGVLAVRSGVKLRQLNRTEVPAVASTKPPRLPSANSAARKPMERLAESEATLAELLGQLASPANGAPASVPELSVEDARNTAAEASATLRALAGRIQSIERARASAPASERQPLDSAIRTLAEQLDDGVEGYGGLVAAAGRAVAASSGGVHPAKEALTDATDRLAGLALALRDLS</sequence>
<dbReference type="EMBL" id="SWMS01000026">
    <property type="protein sequence ID" value="TKG62620.1"/>
    <property type="molecule type" value="Genomic_DNA"/>
</dbReference>
<feature type="transmembrane region" description="Helical" evidence="2">
    <location>
        <begin position="114"/>
        <end position="135"/>
    </location>
</feature>
<feature type="transmembrane region" description="Helical" evidence="2">
    <location>
        <begin position="141"/>
        <end position="160"/>
    </location>
</feature>
<gene>
    <name evidence="3" type="ORF">FCN18_31755</name>
</gene>
<accession>A0ABY2RVV2</accession>
<dbReference type="RefSeq" id="WP_112267193.1">
    <property type="nucleotide sequence ID" value="NZ_SWMS01000026.1"/>
</dbReference>
<keyword evidence="2" id="KW-1133">Transmembrane helix</keyword>
<keyword evidence="2" id="KW-0472">Membrane</keyword>
<organism evidence="3 4">
    <name type="scientific">Prauserella endophytica</name>
    <dbReference type="NCBI Taxonomy" id="1592324"/>
    <lineage>
        <taxon>Bacteria</taxon>
        <taxon>Bacillati</taxon>
        <taxon>Actinomycetota</taxon>
        <taxon>Actinomycetes</taxon>
        <taxon>Pseudonocardiales</taxon>
        <taxon>Pseudonocardiaceae</taxon>
        <taxon>Prauserella</taxon>
        <taxon>Prauserella coralliicola group</taxon>
    </lineage>
</organism>